<sequence length="120" mass="13220">MIFQLCGFLSRCSLPHDAINFDGYSYRWISRYSSADTDCPRFTGPGSDVPYFMVVQMAVKIGEAFTSSSISPWSEIVGLGPTEMSATICVRCYIGCLVLERRASVHSIPIGFLSVEDCSI</sequence>
<comment type="caution">
    <text evidence="1">The sequence shown here is derived from an EMBL/GenBank/DDBJ whole genome shotgun (WGS) entry which is preliminary data.</text>
</comment>
<keyword evidence="2" id="KW-1185">Reference proteome</keyword>
<dbReference type="AlphaFoldDB" id="A0A9D4HBF4"/>
<protein>
    <submittedName>
        <fullName evidence="1">Uncharacterized protein</fullName>
    </submittedName>
</protein>
<reference evidence="1" key="2">
    <citation type="submission" date="2020-11" db="EMBL/GenBank/DDBJ databases">
        <authorList>
            <person name="McCartney M.A."/>
            <person name="Auch B."/>
            <person name="Kono T."/>
            <person name="Mallez S."/>
            <person name="Becker A."/>
            <person name="Gohl D.M."/>
            <person name="Silverstein K.A.T."/>
            <person name="Koren S."/>
            <person name="Bechman K.B."/>
            <person name="Herman A."/>
            <person name="Abrahante J.E."/>
            <person name="Garbe J."/>
        </authorList>
    </citation>
    <scope>NUCLEOTIDE SEQUENCE</scope>
    <source>
        <strain evidence="1">Duluth1</strain>
        <tissue evidence="1">Whole animal</tissue>
    </source>
</reference>
<name>A0A9D4HBF4_DREPO</name>
<reference evidence="1" key="1">
    <citation type="journal article" date="2019" name="bioRxiv">
        <title>The Genome of the Zebra Mussel, Dreissena polymorpha: A Resource for Invasive Species Research.</title>
        <authorList>
            <person name="McCartney M.A."/>
            <person name="Auch B."/>
            <person name="Kono T."/>
            <person name="Mallez S."/>
            <person name="Zhang Y."/>
            <person name="Obille A."/>
            <person name="Becker A."/>
            <person name="Abrahante J.E."/>
            <person name="Garbe J."/>
            <person name="Badalamenti J.P."/>
            <person name="Herman A."/>
            <person name="Mangelson H."/>
            <person name="Liachko I."/>
            <person name="Sullivan S."/>
            <person name="Sone E.D."/>
            <person name="Koren S."/>
            <person name="Silverstein K.A.T."/>
            <person name="Beckman K.B."/>
            <person name="Gohl D.M."/>
        </authorList>
    </citation>
    <scope>NUCLEOTIDE SEQUENCE</scope>
    <source>
        <strain evidence="1">Duluth1</strain>
        <tissue evidence="1">Whole animal</tissue>
    </source>
</reference>
<evidence type="ECO:0000313" key="1">
    <source>
        <dbReference type="EMBL" id="KAH3831687.1"/>
    </source>
</evidence>
<dbReference type="EMBL" id="JAIWYP010000004">
    <property type="protein sequence ID" value="KAH3831687.1"/>
    <property type="molecule type" value="Genomic_DNA"/>
</dbReference>
<dbReference type="Proteomes" id="UP000828390">
    <property type="component" value="Unassembled WGS sequence"/>
</dbReference>
<accession>A0A9D4HBF4</accession>
<proteinExistence type="predicted"/>
<gene>
    <name evidence="1" type="ORF">DPMN_104957</name>
</gene>
<evidence type="ECO:0000313" key="2">
    <source>
        <dbReference type="Proteomes" id="UP000828390"/>
    </source>
</evidence>
<organism evidence="1 2">
    <name type="scientific">Dreissena polymorpha</name>
    <name type="common">Zebra mussel</name>
    <name type="synonym">Mytilus polymorpha</name>
    <dbReference type="NCBI Taxonomy" id="45954"/>
    <lineage>
        <taxon>Eukaryota</taxon>
        <taxon>Metazoa</taxon>
        <taxon>Spiralia</taxon>
        <taxon>Lophotrochozoa</taxon>
        <taxon>Mollusca</taxon>
        <taxon>Bivalvia</taxon>
        <taxon>Autobranchia</taxon>
        <taxon>Heteroconchia</taxon>
        <taxon>Euheterodonta</taxon>
        <taxon>Imparidentia</taxon>
        <taxon>Neoheterodontei</taxon>
        <taxon>Myida</taxon>
        <taxon>Dreissenoidea</taxon>
        <taxon>Dreissenidae</taxon>
        <taxon>Dreissena</taxon>
    </lineage>
</organism>